<dbReference type="AlphaFoldDB" id="A0A0R1S7M5"/>
<accession>A0A0R1S7M5</accession>
<reference evidence="4 5" key="1">
    <citation type="journal article" date="2015" name="Genome Announc.">
        <title>Expanding the biotechnology potential of lactobacilli through comparative genomics of 213 strains and associated genera.</title>
        <authorList>
            <person name="Sun Z."/>
            <person name="Harris H.M."/>
            <person name="McCann A."/>
            <person name="Guo C."/>
            <person name="Argimon S."/>
            <person name="Zhang W."/>
            <person name="Yang X."/>
            <person name="Jeffery I.B."/>
            <person name="Cooney J.C."/>
            <person name="Kagawa T.F."/>
            <person name="Liu W."/>
            <person name="Song Y."/>
            <person name="Salvetti E."/>
            <person name="Wrobel A."/>
            <person name="Rasinkangas P."/>
            <person name="Parkhill J."/>
            <person name="Rea M.C."/>
            <person name="O'Sullivan O."/>
            <person name="Ritari J."/>
            <person name="Douillard F.P."/>
            <person name="Paul Ross R."/>
            <person name="Yang R."/>
            <person name="Briner A.E."/>
            <person name="Felis G.E."/>
            <person name="de Vos W.M."/>
            <person name="Barrangou R."/>
            <person name="Klaenhammer T.R."/>
            <person name="Caufield P.W."/>
            <person name="Cui Y."/>
            <person name="Zhang H."/>
            <person name="O'Toole P.W."/>
        </authorList>
    </citation>
    <scope>NUCLEOTIDE SEQUENCE [LARGE SCALE GENOMIC DNA]</scope>
    <source>
        <strain evidence="4 5">DSM 14421</strain>
    </source>
</reference>
<dbReference type="PANTHER" id="PTHR36435:SF1">
    <property type="entry name" value="CAAX AMINO TERMINAL PROTEASE FAMILY PROTEIN"/>
    <property type="match status" value="1"/>
</dbReference>
<evidence type="ECO:0000256" key="1">
    <source>
        <dbReference type="ARBA" id="ARBA00009067"/>
    </source>
</evidence>
<keyword evidence="4" id="KW-0645">Protease</keyword>
<dbReference type="GO" id="GO:0004175">
    <property type="term" value="F:endopeptidase activity"/>
    <property type="evidence" value="ECO:0007669"/>
    <property type="project" value="UniProtKB-ARBA"/>
</dbReference>
<feature type="domain" description="CAAX prenyl protease 2/Lysostaphin resistance protein A-like" evidence="3">
    <location>
        <begin position="130"/>
        <end position="223"/>
    </location>
</feature>
<dbReference type="Pfam" id="PF02517">
    <property type="entry name" value="Rce1-like"/>
    <property type="match status" value="1"/>
</dbReference>
<evidence type="ECO:0000259" key="3">
    <source>
        <dbReference type="Pfam" id="PF02517"/>
    </source>
</evidence>
<organism evidence="4 5">
    <name type="scientific">Lentilactobacillus diolivorans DSM 14421</name>
    <dbReference type="NCBI Taxonomy" id="1423739"/>
    <lineage>
        <taxon>Bacteria</taxon>
        <taxon>Bacillati</taxon>
        <taxon>Bacillota</taxon>
        <taxon>Bacilli</taxon>
        <taxon>Lactobacillales</taxon>
        <taxon>Lactobacillaceae</taxon>
        <taxon>Lentilactobacillus</taxon>
    </lineage>
</organism>
<evidence type="ECO:0000256" key="2">
    <source>
        <dbReference type="SAM" id="Phobius"/>
    </source>
</evidence>
<sequence length="226" mass="26184">MQITSYLKTKTVQIAAWIGFLLAYLIASTVFSLAGDYTNDILKARHVLGIGFVLTAIALALIAWRYGQQLKKHNPRNIGRTKVTRKVIYQFLLILLFMMIFQMFWSWLISQHILVLPENQKAVASETVQMPLWNGIFAIVLAPIFEELIFRGIFMNYFFNKENRLNNILAIVISGLLFGFAHELQFDANWLMYSALGCFLSFTYMHFRDIRYSIALHFLNNLLSII</sequence>
<feature type="transmembrane region" description="Helical" evidence="2">
    <location>
        <begin position="46"/>
        <end position="66"/>
    </location>
</feature>
<dbReference type="PANTHER" id="PTHR36435">
    <property type="entry name" value="SLR1288 PROTEIN"/>
    <property type="match status" value="1"/>
</dbReference>
<dbReference type="RefSeq" id="WP_057864872.1">
    <property type="nucleotide sequence ID" value="NZ_AZEY01000068.1"/>
</dbReference>
<comment type="similarity">
    <text evidence="1">Belongs to the UPF0177 family.</text>
</comment>
<dbReference type="Proteomes" id="UP000052013">
    <property type="component" value="Unassembled WGS sequence"/>
</dbReference>
<comment type="caution">
    <text evidence="4">The sequence shown here is derived from an EMBL/GenBank/DDBJ whole genome shotgun (WGS) entry which is preliminary data.</text>
</comment>
<evidence type="ECO:0000313" key="4">
    <source>
        <dbReference type="EMBL" id="KRL65462.1"/>
    </source>
</evidence>
<feature type="transmembrane region" description="Helical" evidence="2">
    <location>
        <begin position="165"/>
        <end position="184"/>
    </location>
</feature>
<proteinExistence type="inferred from homology"/>
<dbReference type="PATRIC" id="fig|1423739.3.peg.303"/>
<dbReference type="GO" id="GO:0006508">
    <property type="term" value="P:proteolysis"/>
    <property type="evidence" value="ECO:0007669"/>
    <property type="project" value="UniProtKB-KW"/>
</dbReference>
<dbReference type="GO" id="GO:0080120">
    <property type="term" value="P:CAAX-box protein maturation"/>
    <property type="evidence" value="ECO:0007669"/>
    <property type="project" value="UniProtKB-ARBA"/>
</dbReference>
<dbReference type="InterPro" id="IPR052710">
    <property type="entry name" value="CAAX_protease"/>
</dbReference>
<feature type="transmembrane region" description="Helical" evidence="2">
    <location>
        <begin position="12"/>
        <end position="34"/>
    </location>
</feature>
<feature type="transmembrane region" description="Helical" evidence="2">
    <location>
        <begin position="130"/>
        <end position="153"/>
    </location>
</feature>
<dbReference type="EMBL" id="AZEY01000068">
    <property type="protein sequence ID" value="KRL65462.1"/>
    <property type="molecule type" value="Genomic_DNA"/>
</dbReference>
<keyword evidence="2" id="KW-0812">Transmembrane</keyword>
<protein>
    <submittedName>
        <fullName evidence="4">Metal-dependent membrane protease</fullName>
    </submittedName>
</protein>
<dbReference type="InterPro" id="IPR036259">
    <property type="entry name" value="MFS_trans_sf"/>
</dbReference>
<name>A0A0R1S7M5_9LACO</name>
<keyword evidence="2" id="KW-0472">Membrane</keyword>
<feature type="transmembrane region" description="Helical" evidence="2">
    <location>
        <begin position="87"/>
        <end position="110"/>
    </location>
</feature>
<evidence type="ECO:0000313" key="5">
    <source>
        <dbReference type="Proteomes" id="UP000052013"/>
    </source>
</evidence>
<dbReference type="STRING" id="1423739.FC85_GL000291"/>
<keyword evidence="4" id="KW-0378">Hydrolase</keyword>
<dbReference type="SUPFAM" id="SSF103473">
    <property type="entry name" value="MFS general substrate transporter"/>
    <property type="match status" value="1"/>
</dbReference>
<gene>
    <name evidence="4" type="ORF">FC85_GL000291</name>
</gene>
<dbReference type="InterPro" id="IPR003675">
    <property type="entry name" value="Rce1/LyrA-like_dom"/>
</dbReference>
<keyword evidence="2" id="KW-1133">Transmembrane helix</keyword>
<feature type="transmembrane region" description="Helical" evidence="2">
    <location>
        <begin position="190"/>
        <end position="207"/>
    </location>
</feature>